<keyword evidence="2" id="KW-0808">Transferase</keyword>
<dbReference type="Gene3D" id="3.40.630.30">
    <property type="match status" value="1"/>
</dbReference>
<feature type="domain" description="N-acetyltransferase" evidence="1">
    <location>
        <begin position="1"/>
        <end position="97"/>
    </location>
</feature>
<dbReference type="STRING" id="279058.LT85_1964"/>
<reference evidence="3" key="1">
    <citation type="journal article" date="2014" name="Soil Biol. Biochem.">
        <title>Structure and function of bacterial communities in ageing soils: Insights from the Mendocino ecological staircase.</title>
        <authorList>
            <person name="Uroz S."/>
            <person name="Tech J.J."/>
            <person name="Sawaya N.A."/>
            <person name="Frey-Klett P."/>
            <person name="Leveau J.H.J."/>
        </authorList>
    </citation>
    <scope>NUCLEOTIDE SEQUENCE [LARGE SCALE GENOMIC DNA]</scope>
    <source>
        <strain evidence="3">Cal35</strain>
    </source>
</reference>
<name>A0A0A1FE39_9BURK</name>
<keyword evidence="3" id="KW-1185">Reference proteome</keyword>
<dbReference type="PROSITE" id="PS51186">
    <property type="entry name" value="GNAT"/>
    <property type="match status" value="1"/>
</dbReference>
<dbReference type="PANTHER" id="PTHR43610">
    <property type="entry name" value="BLL6696 PROTEIN"/>
    <property type="match status" value="1"/>
</dbReference>
<dbReference type="Proteomes" id="UP000030302">
    <property type="component" value="Chromosome"/>
</dbReference>
<evidence type="ECO:0000313" key="3">
    <source>
        <dbReference type="Proteomes" id="UP000030302"/>
    </source>
</evidence>
<evidence type="ECO:0000313" key="2">
    <source>
        <dbReference type="EMBL" id="AIY41122.1"/>
    </source>
</evidence>
<dbReference type="KEGG" id="care:LT85_1964"/>
<dbReference type="InterPro" id="IPR016181">
    <property type="entry name" value="Acyl_CoA_acyltransferase"/>
</dbReference>
<dbReference type="Pfam" id="PF13302">
    <property type="entry name" value="Acetyltransf_3"/>
    <property type="match status" value="1"/>
</dbReference>
<dbReference type="HOGENOM" id="CLU_013985_1_3_4"/>
<dbReference type="AlphaFoldDB" id="A0A0A1FE39"/>
<dbReference type="InterPro" id="IPR000182">
    <property type="entry name" value="GNAT_dom"/>
</dbReference>
<dbReference type="PANTHER" id="PTHR43610:SF1">
    <property type="entry name" value="N-ACETYLTRANSFERASE DOMAIN-CONTAINING PROTEIN"/>
    <property type="match status" value="1"/>
</dbReference>
<dbReference type="GO" id="GO:0016747">
    <property type="term" value="F:acyltransferase activity, transferring groups other than amino-acyl groups"/>
    <property type="evidence" value="ECO:0007669"/>
    <property type="project" value="InterPro"/>
</dbReference>
<keyword evidence="2" id="KW-0012">Acyltransferase</keyword>
<evidence type="ECO:0000259" key="1">
    <source>
        <dbReference type="PROSITE" id="PS51186"/>
    </source>
</evidence>
<organism evidence="2 3">
    <name type="scientific">Collimonas arenae</name>
    <dbReference type="NCBI Taxonomy" id="279058"/>
    <lineage>
        <taxon>Bacteria</taxon>
        <taxon>Pseudomonadati</taxon>
        <taxon>Pseudomonadota</taxon>
        <taxon>Betaproteobacteria</taxon>
        <taxon>Burkholderiales</taxon>
        <taxon>Oxalobacteraceae</taxon>
        <taxon>Collimonas</taxon>
    </lineage>
</organism>
<dbReference type="EMBL" id="CP009962">
    <property type="protein sequence ID" value="AIY41122.1"/>
    <property type="molecule type" value="Genomic_DNA"/>
</dbReference>
<sequence length="123" mass="14316">MKASGQVIGCTRFWKIDGNNRKAEIGHTWIAASWQRSFVNTEAKYLMLRYAFEELHCVRVQFQTDEINDKSRAAILRLGAKQEGIIRNERIMQDGRKRNSVRFSIIDDEWAAVKMNLEARLQA</sequence>
<gene>
    <name evidence="2" type="ORF">LT85_1964</name>
</gene>
<dbReference type="EC" id="2.3.1.1" evidence="2"/>
<accession>A0A0A1FE39</accession>
<dbReference type="SUPFAM" id="SSF55729">
    <property type="entry name" value="Acyl-CoA N-acyltransferases (Nat)"/>
    <property type="match status" value="1"/>
</dbReference>
<protein>
    <submittedName>
        <fullName evidence="2">Amino-acid acetyltransferase</fullName>
        <ecNumber evidence="2">2.3.1.1</ecNumber>
    </submittedName>
</protein>
<proteinExistence type="predicted"/>